<evidence type="ECO:0000313" key="5">
    <source>
        <dbReference type="Proteomes" id="UP000053342"/>
    </source>
</evidence>
<evidence type="ECO:0000256" key="1">
    <source>
        <dbReference type="ARBA" id="ARBA00006484"/>
    </source>
</evidence>
<keyword evidence="2" id="KW-0560">Oxidoreductase</keyword>
<dbReference type="SMART" id="SM00822">
    <property type="entry name" value="PKS_KR"/>
    <property type="match status" value="1"/>
</dbReference>
<dbReference type="OrthoDB" id="1933717at2759"/>
<reference evidence="4 5" key="1">
    <citation type="submission" date="2015-01" db="EMBL/GenBank/DDBJ databases">
        <title>The Genome Sequence of Exophiala oligosperma CBS72588.</title>
        <authorList>
            <consortium name="The Broad Institute Genomics Platform"/>
            <person name="Cuomo C."/>
            <person name="de Hoog S."/>
            <person name="Gorbushina A."/>
            <person name="Stielow B."/>
            <person name="Teixiera M."/>
            <person name="Abouelleil A."/>
            <person name="Chapman S.B."/>
            <person name="Priest M."/>
            <person name="Young S.K."/>
            <person name="Wortman J."/>
            <person name="Nusbaum C."/>
            <person name="Birren B."/>
        </authorList>
    </citation>
    <scope>NUCLEOTIDE SEQUENCE [LARGE SCALE GENOMIC DNA]</scope>
    <source>
        <strain evidence="4 5">CBS 72588</strain>
    </source>
</reference>
<dbReference type="InterPro" id="IPR057326">
    <property type="entry name" value="KR_dom"/>
</dbReference>
<organism evidence="4 5">
    <name type="scientific">Exophiala oligosperma</name>
    <dbReference type="NCBI Taxonomy" id="215243"/>
    <lineage>
        <taxon>Eukaryota</taxon>
        <taxon>Fungi</taxon>
        <taxon>Dikarya</taxon>
        <taxon>Ascomycota</taxon>
        <taxon>Pezizomycotina</taxon>
        <taxon>Eurotiomycetes</taxon>
        <taxon>Chaetothyriomycetidae</taxon>
        <taxon>Chaetothyriales</taxon>
        <taxon>Herpotrichiellaceae</taxon>
        <taxon>Exophiala</taxon>
    </lineage>
</organism>
<comment type="similarity">
    <text evidence="1">Belongs to the short-chain dehydrogenases/reductases (SDR) family.</text>
</comment>
<dbReference type="PANTHER" id="PTHR43008:SF8">
    <property type="entry name" value="BENZIL REDUCTASE ((S)-BENZOIN FORMING) IRC24"/>
    <property type="match status" value="1"/>
</dbReference>
<sequence length="270" mass="29049">MSGEVVLITGGNAGLGLEIARSLAKDAAPYNIIIGSRELARGAEAVARLQKEILDSHSKFSAVQIDVTSDSSIQGAVDHVNQNFGNLDVLINNAGVGVDREIQAGKLGLRDGWNRTWDVNVTGAHVTTTLFVPLLLKSSKPRLLFMTSGTSVLADTERMDANYATINAYPPAGWPKPHTLNPTEAYRSSKVGLNMMMRQWYRWLKNDGVKVFAVSPGFLATGLAGIGPEKLTQIGALDPAIGGNFVKDVVQGKRDADEGKPINIRGIQQW</sequence>
<dbReference type="PANTHER" id="PTHR43008">
    <property type="entry name" value="BENZIL REDUCTASE"/>
    <property type="match status" value="1"/>
</dbReference>
<dbReference type="AlphaFoldDB" id="A0A0D2CBK9"/>
<proteinExistence type="inferred from homology"/>
<dbReference type="RefSeq" id="XP_016267508.1">
    <property type="nucleotide sequence ID" value="XM_016400455.1"/>
</dbReference>
<dbReference type="Gene3D" id="3.40.50.720">
    <property type="entry name" value="NAD(P)-binding Rossmann-like Domain"/>
    <property type="match status" value="1"/>
</dbReference>
<dbReference type="GO" id="GO:0050664">
    <property type="term" value="F:oxidoreductase activity, acting on NAD(P)H, oxygen as acceptor"/>
    <property type="evidence" value="ECO:0007669"/>
    <property type="project" value="TreeGrafter"/>
</dbReference>
<dbReference type="GO" id="GO:0016616">
    <property type="term" value="F:oxidoreductase activity, acting on the CH-OH group of donors, NAD or NADP as acceptor"/>
    <property type="evidence" value="ECO:0007669"/>
    <property type="project" value="UniProtKB-ARBA"/>
</dbReference>
<dbReference type="SUPFAM" id="SSF51735">
    <property type="entry name" value="NAD(P)-binding Rossmann-fold domains"/>
    <property type="match status" value="1"/>
</dbReference>
<gene>
    <name evidence="4" type="ORF">PV06_00004</name>
</gene>
<keyword evidence="5" id="KW-1185">Reference proteome</keyword>
<accession>A0A0D2CBK9</accession>
<evidence type="ECO:0000313" key="4">
    <source>
        <dbReference type="EMBL" id="KIW47292.1"/>
    </source>
</evidence>
<name>A0A0D2CBK9_9EURO</name>
<evidence type="ECO:0000259" key="3">
    <source>
        <dbReference type="SMART" id="SM00822"/>
    </source>
</evidence>
<dbReference type="VEuPathDB" id="FungiDB:PV06_00004"/>
<evidence type="ECO:0000256" key="2">
    <source>
        <dbReference type="ARBA" id="ARBA00023002"/>
    </source>
</evidence>
<dbReference type="InterPro" id="IPR036291">
    <property type="entry name" value="NAD(P)-bd_dom_sf"/>
</dbReference>
<feature type="domain" description="Ketoreductase" evidence="3">
    <location>
        <begin position="4"/>
        <end position="206"/>
    </location>
</feature>
<dbReference type="Proteomes" id="UP000053342">
    <property type="component" value="Unassembled WGS sequence"/>
</dbReference>
<dbReference type="HOGENOM" id="CLU_010194_9_0_1"/>
<dbReference type="STRING" id="215243.A0A0D2CBK9"/>
<dbReference type="GeneID" id="27352078"/>
<dbReference type="Pfam" id="PF00106">
    <property type="entry name" value="adh_short"/>
    <property type="match status" value="1"/>
</dbReference>
<protein>
    <recommendedName>
        <fullName evidence="3">Ketoreductase domain-containing protein</fullName>
    </recommendedName>
</protein>
<dbReference type="EMBL" id="KN847332">
    <property type="protein sequence ID" value="KIW47292.1"/>
    <property type="molecule type" value="Genomic_DNA"/>
</dbReference>
<dbReference type="InterPro" id="IPR002347">
    <property type="entry name" value="SDR_fam"/>
</dbReference>
<dbReference type="PRINTS" id="PR00081">
    <property type="entry name" value="GDHRDH"/>
</dbReference>